<proteinExistence type="predicted"/>
<evidence type="ECO:0000259" key="1">
    <source>
        <dbReference type="Pfam" id="PF00149"/>
    </source>
</evidence>
<evidence type="ECO:0000313" key="3">
    <source>
        <dbReference type="Proteomes" id="UP001216595"/>
    </source>
</evidence>
<protein>
    <submittedName>
        <fullName evidence="2">Metallophosphoesterase</fullName>
    </submittedName>
</protein>
<dbReference type="Proteomes" id="UP001216595">
    <property type="component" value="Unassembled WGS sequence"/>
</dbReference>
<dbReference type="InterPro" id="IPR004843">
    <property type="entry name" value="Calcineurin-like_PHP"/>
</dbReference>
<dbReference type="SUPFAM" id="SSF56300">
    <property type="entry name" value="Metallo-dependent phosphatases"/>
    <property type="match status" value="1"/>
</dbReference>
<dbReference type="EMBL" id="JAQQKW010000001">
    <property type="protein sequence ID" value="MDC7692790.1"/>
    <property type="molecule type" value="Genomic_DNA"/>
</dbReference>
<keyword evidence="3" id="KW-1185">Reference proteome</keyword>
<accession>A0ABT5I9C4</accession>
<organism evidence="2 3">
    <name type="scientific">Asticcacaulis currens</name>
    <dbReference type="NCBI Taxonomy" id="2984210"/>
    <lineage>
        <taxon>Bacteria</taxon>
        <taxon>Pseudomonadati</taxon>
        <taxon>Pseudomonadota</taxon>
        <taxon>Alphaproteobacteria</taxon>
        <taxon>Caulobacterales</taxon>
        <taxon>Caulobacteraceae</taxon>
        <taxon>Asticcacaulis</taxon>
    </lineage>
</organism>
<dbReference type="RefSeq" id="WP_272739575.1">
    <property type="nucleotide sequence ID" value="NZ_JAQQKW010000001.1"/>
</dbReference>
<sequence length="258" mass="29404">MDLAPFPYEVHFCDPNGEPAIDRLTYAIGDVHGRFDLFKKMVHRIKADMEHTETRCRIILLGDYIDRGRESAKVLNGILALQRQEWCDTVVLKGNHEQVLLKFLKDAEIGPKWFRYGALETIQSFGVHISGEPKTGEEWEALRQKLRAAITPLQRKLLTSLKLSFEAGDYLFVHAGIDPWKDRQLQGEDTLLWIRERFLKVSRACSKAVVHGHTPEEEVVNQKWRIGVDTGAHATGVLSAVRLEGVTRKVLKVNPRDS</sequence>
<comment type="caution">
    <text evidence="2">The sequence shown here is derived from an EMBL/GenBank/DDBJ whole genome shotgun (WGS) entry which is preliminary data.</text>
</comment>
<dbReference type="Gene3D" id="3.60.21.10">
    <property type="match status" value="1"/>
</dbReference>
<dbReference type="Pfam" id="PF00149">
    <property type="entry name" value="Metallophos"/>
    <property type="match status" value="1"/>
</dbReference>
<dbReference type="InterPro" id="IPR029052">
    <property type="entry name" value="Metallo-depent_PP-like"/>
</dbReference>
<dbReference type="InterPro" id="IPR050126">
    <property type="entry name" value="Ap4A_hydrolase"/>
</dbReference>
<evidence type="ECO:0000313" key="2">
    <source>
        <dbReference type="EMBL" id="MDC7692790.1"/>
    </source>
</evidence>
<reference evidence="2 3" key="1">
    <citation type="submission" date="2023-01" db="EMBL/GenBank/DDBJ databases">
        <title>Novel species of the genus Asticcacaulis isolated from rivers.</title>
        <authorList>
            <person name="Lu H."/>
        </authorList>
    </citation>
    <scope>NUCLEOTIDE SEQUENCE [LARGE SCALE GENOMIC DNA]</scope>
    <source>
        <strain evidence="2 3">DXS10W</strain>
    </source>
</reference>
<name>A0ABT5I9C4_9CAUL</name>
<gene>
    <name evidence="2" type="ORF">PQU94_00690</name>
</gene>
<dbReference type="PANTHER" id="PTHR42850:SF4">
    <property type="entry name" value="ZINC-DEPENDENT ENDOPOLYPHOSPHATASE"/>
    <property type="match status" value="1"/>
</dbReference>
<feature type="domain" description="Calcineurin-like phosphoesterase" evidence="1">
    <location>
        <begin position="27"/>
        <end position="215"/>
    </location>
</feature>
<dbReference type="PANTHER" id="PTHR42850">
    <property type="entry name" value="METALLOPHOSPHOESTERASE"/>
    <property type="match status" value="1"/>
</dbReference>